<protein>
    <submittedName>
        <fullName evidence="1">Protein kinase C, iota type</fullName>
    </submittedName>
</protein>
<name>A0A8S5VQ69_9CAUD</name>
<accession>A0A8S5VQ69</accession>
<reference evidence="1" key="1">
    <citation type="journal article" date="2021" name="Proc. Natl. Acad. Sci. U.S.A.">
        <title>A Catalog of Tens of Thousands of Viruses from Human Metagenomes Reveals Hidden Associations with Chronic Diseases.</title>
        <authorList>
            <person name="Tisza M.J."/>
            <person name="Buck C.B."/>
        </authorList>
    </citation>
    <scope>NUCLEOTIDE SEQUENCE</scope>
    <source>
        <strain evidence="1">CtS9I1</strain>
    </source>
</reference>
<evidence type="ECO:0000313" key="1">
    <source>
        <dbReference type="EMBL" id="DAG95062.1"/>
    </source>
</evidence>
<sequence length="112" mass="12767">MKFSDVCKMLNACAMLKETERWFGYVNENGVFFSSKHDFNKAVKLLKDKSYIFIQRGKLTRYAVTGDLRIEISVNGIPMVSYLPARHYSDAPAPAECYRIHLTTPDPEGEAI</sequence>
<proteinExistence type="predicted"/>
<organism evidence="1">
    <name type="scientific">Ackermannviridae sp</name>
    <dbReference type="NCBI Taxonomy" id="2831612"/>
    <lineage>
        <taxon>Viruses</taxon>
        <taxon>Duplodnaviria</taxon>
        <taxon>Heunggongvirae</taxon>
        <taxon>Uroviricota</taxon>
        <taxon>Caudoviricetes</taxon>
        <taxon>Pantevenvirales</taxon>
        <taxon>Ackermannviridae</taxon>
    </lineage>
</organism>
<dbReference type="GO" id="GO:0016301">
    <property type="term" value="F:kinase activity"/>
    <property type="evidence" value="ECO:0007669"/>
    <property type="project" value="UniProtKB-KW"/>
</dbReference>
<keyword evidence="1" id="KW-0418">Kinase</keyword>
<dbReference type="EMBL" id="BK035350">
    <property type="protein sequence ID" value="DAG95062.1"/>
    <property type="molecule type" value="Genomic_DNA"/>
</dbReference>
<keyword evidence="1" id="KW-0808">Transferase</keyword>